<dbReference type="EMBL" id="SNRW01003935">
    <property type="protein sequence ID" value="KAA6388561.1"/>
    <property type="molecule type" value="Genomic_DNA"/>
</dbReference>
<name>A0A5J4W0U4_9EUKA</name>
<evidence type="ECO:0000313" key="1">
    <source>
        <dbReference type="EMBL" id="KAA6388561.1"/>
    </source>
</evidence>
<dbReference type="Proteomes" id="UP000324800">
    <property type="component" value="Unassembled WGS sequence"/>
</dbReference>
<accession>A0A5J4W0U4</accession>
<dbReference type="AlphaFoldDB" id="A0A5J4W0U4"/>
<evidence type="ECO:0008006" key="3">
    <source>
        <dbReference type="Google" id="ProtNLM"/>
    </source>
</evidence>
<proteinExistence type="predicted"/>
<sequence>GRRGQDVARLFRAAFEASGLSRNAIRSIINNWHGSWRRHACALSAFWEYMRRKGISVEQLARIDKPYIIIADYITDIIKYQSDAFVIQAMTSVSTMFELIAREEKDIRNKVIEQLMLKPVANTRKVIREVTIWKMEQLLDYIVKLNVERDKGSLTVNELRRVVITIFMEYSVLRLSELQRAMLNVTQIEQGIIIICSNLLKGKRGRVEVTFKVVKNRAVCSITRFQAWNEKRKTKTTDKDLLLSNREKQKIINTGRMQQRSIHSYEQCRH</sequence>
<protein>
    <recommendedName>
        <fullName evidence="3">Tyr recombinase domain-containing protein</fullName>
    </recommendedName>
</protein>
<reference evidence="1 2" key="1">
    <citation type="submission" date="2019-03" db="EMBL/GenBank/DDBJ databases">
        <title>Single cell metagenomics reveals metabolic interactions within the superorganism composed of flagellate Streblomastix strix and complex community of Bacteroidetes bacteria on its surface.</title>
        <authorList>
            <person name="Treitli S.C."/>
            <person name="Kolisko M."/>
            <person name="Husnik F."/>
            <person name="Keeling P."/>
            <person name="Hampl V."/>
        </authorList>
    </citation>
    <scope>NUCLEOTIDE SEQUENCE [LARGE SCALE GENOMIC DNA]</scope>
    <source>
        <strain evidence="1">ST1C</strain>
    </source>
</reference>
<gene>
    <name evidence="1" type="ORF">EZS28_015913</name>
</gene>
<evidence type="ECO:0000313" key="2">
    <source>
        <dbReference type="Proteomes" id="UP000324800"/>
    </source>
</evidence>
<organism evidence="1 2">
    <name type="scientific">Streblomastix strix</name>
    <dbReference type="NCBI Taxonomy" id="222440"/>
    <lineage>
        <taxon>Eukaryota</taxon>
        <taxon>Metamonada</taxon>
        <taxon>Preaxostyla</taxon>
        <taxon>Oxymonadida</taxon>
        <taxon>Streblomastigidae</taxon>
        <taxon>Streblomastix</taxon>
    </lineage>
</organism>
<comment type="caution">
    <text evidence="1">The sequence shown here is derived from an EMBL/GenBank/DDBJ whole genome shotgun (WGS) entry which is preliminary data.</text>
</comment>
<feature type="non-terminal residue" evidence="1">
    <location>
        <position position="1"/>
    </location>
</feature>